<dbReference type="Gene3D" id="3.40.50.2020">
    <property type="match status" value="1"/>
</dbReference>
<protein>
    <recommendedName>
        <fullName evidence="4">ComF family protein</fullName>
    </recommendedName>
</protein>
<organism evidence="2 3">
    <name type="scientific">Sphingobacterium tenebrionis</name>
    <dbReference type="NCBI Taxonomy" id="3111775"/>
    <lineage>
        <taxon>Bacteria</taxon>
        <taxon>Pseudomonadati</taxon>
        <taxon>Bacteroidota</taxon>
        <taxon>Sphingobacteriia</taxon>
        <taxon>Sphingobacteriales</taxon>
        <taxon>Sphingobacteriaceae</taxon>
        <taxon>Sphingobacterium</taxon>
    </lineage>
</organism>
<dbReference type="PANTHER" id="PTHR47505">
    <property type="entry name" value="DNA UTILIZATION PROTEIN YHGH"/>
    <property type="match status" value="1"/>
</dbReference>
<evidence type="ECO:0008006" key="4">
    <source>
        <dbReference type="Google" id="ProtNLM"/>
    </source>
</evidence>
<evidence type="ECO:0000256" key="1">
    <source>
        <dbReference type="ARBA" id="ARBA00008007"/>
    </source>
</evidence>
<accession>A0ABU8I1J2</accession>
<dbReference type="InterPro" id="IPR029057">
    <property type="entry name" value="PRTase-like"/>
</dbReference>
<proteinExistence type="inferred from homology"/>
<comment type="similarity">
    <text evidence="1">Belongs to the ComF/GntX family.</text>
</comment>
<dbReference type="Proteomes" id="UP001363035">
    <property type="component" value="Unassembled WGS sequence"/>
</dbReference>
<comment type="caution">
    <text evidence="2">The sequence shown here is derived from an EMBL/GenBank/DDBJ whole genome shotgun (WGS) entry which is preliminary data.</text>
</comment>
<dbReference type="InterPro" id="IPR000836">
    <property type="entry name" value="PRTase_dom"/>
</dbReference>
<reference evidence="2 3" key="1">
    <citation type="submission" date="2024-01" db="EMBL/GenBank/DDBJ databases">
        <title>Sphingobacterium tenebrionis sp. nov., a novel endophyte isolated from tenebrio molitor intestines.</title>
        <authorList>
            <person name="Zhang C."/>
        </authorList>
    </citation>
    <scope>NUCLEOTIDE SEQUENCE [LARGE SCALE GENOMIC DNA]</scope>
    <source>
        <strain evidence="2 3">PU5-4</strain>
    </source>
</reference>
<gene>
    <name evidence="2" type="ORF">VJ786_00700</name>
</gene>
<dbReference type="RefSeq" id="WP_336557041.1">
    <property type="nucleotide sequence ID" value="NZ_JAYLLN010000001.1"/>
</dbReference>
<dbReference type="InterPro" id="IPR051910">
    <property type="entry name" value="ComF/GntX_DNA_util-trans"/>
</dbReference>
<evidence type="ECO:0000313" key="2">
    <source>
        <dbReference type="EMBL" id="MEI5983408.1"/>
    </source>
</evidence>
<dbReference type="PANTHER" id="PTHR47505:SF1">
    <property type="entry name" value="DNA UTILIZATION PROTEIN YHGH"/>
    <property type="match status" value="1"/>
</dbReference>
<evidence type="ECO:0000313" key="3">
    <source>
        <dbReference type="Proteomes" id="UP001363035"/>
    </source>
</evidence>
<dbReference type="SUPFAM" id="SSF53271">
    <property type="entry name" value="PRTase-like"/>
    <property type="match status" value="1"/>
</dbReference>
<keyword evidence="3" id="KW-1185">Reference proteome</keyword>
<dbReference type="CDD" id="cd06223">
    <property type="entry name" value="PRTases_typeI"/>
    <property type="match status" value="1"/>
</dbReference>
<dbReference type="EMBL" id="JAYLLN010000001">
    <property type="protein sequence ID" value="MEI5983408.1"/>
    <property type="molecule type" value="Genomic_DNA"/>
</dbReference>
<name>A0ABU8I1J2_9SPHI</name>
<sequence length="170" mass="19197">MPLVKAAAMLHLNASSRVEALLYHLKYGNKPKVGLFLGKRYAEILMEDGFLKDMEAFIPIPLHPKKRKWRGYNQTEEFAKGLHQISGIPIHTNILKRKVHTKTQTLLSRYERMKNVEGVFEVLPNKLLSGKEYILLDDVLTTGATLSSALETLQATYPSTKFSVLCIAKA</sequence>